<gene>
    <name evidence="1" type="ORF">BD311DRAFT_449770</name>
</gene>
<organism evidence="1">
    <name type="scientific">Dichomitus squalens</name>
    <dbReference type="NCBI Taxonomy" id="114155"/>
    <lineage>
        <taxon>Eukaryota</taxon>
        <taxon>Fungi</taxon>
        <taxon>Dikarya</taxon>
        <taxon>Basidiomycota</taxon>
        <taxon>Agaricomycotina</taxon>
        <taxon>Agaricomycetes</taxon>
        <taxon>Polyporales</taxon>
        <taxon>Polyporaceae</taxon>
        <taxon>Dichomitus</taxon>
    </lineage>
</organism>
<dbReference type="AlphaFoldDB" id="A0A4Q9MFZ2"/>
<dbReference type="Proteomes" id="UP000292957">
    <property type="component" value="Unassembled WGS sequence"/>
</dbReference>
<sequence>MKVGQLRECHVVLRGPRRRILRLGDSALSRPLRPALRSAPLVARLFALCATLKLTSSSDSQSETRSALHGAWPRHDPSAAPHVSSRTSLIPYLSRSPGNFGGDGSAPAIQSRVLLLFWRASRMTIISYIAGRRVLAPRTINVDHAPSLYLYRQQPATGKMSPKPI</sequence>
<name>A0A4Q9MFZ2_9APHY</name>
<evidence type="ECO:0000313" key="1">
    <source>
        <dbReference type="EMBL" id="TBU26324.1"/>
    </source>
</evidence>
<reference evidence="1" key="1">
    <citation type="submission" date="2019-01" db="EMBL/GenBank/DDBJ databases">
        <title>Draft genome sequences of three monokaryotic isolates of the white-rot basidiomycete fungus Dichomitus squalens.</title>
        <authorList>
            <consortium name="DOE Joint Genome Institute"/>
            <person name="Lopez S.C."/>
            <person name="Andreopoulos B."/>
            <person name="Pangilinan J."/>
            <person name="Lipzen A."/>
            <person name="Riley R."/>
            <person name="Ahrendt S."/>
            <person name="Ng V."/>
            <person name="Barry K."/>
            <person name="Daum C."/>
            <person name="Grigoriev I.V."/>
            <person name="Hilden K.S."/>
            <person name="Makela M.R."/>
            <person name="de Vries R.P."/>
        </authorList>
    </citation>
    <scope>NUCLEOTIDE SEQUENCE [LARGE SCALE GENOMIC DNA]</scope>
    <source>
        <strain evidence="1">OM18370.1</strain>
    </source>
</reference>
<proteinExistence type="predicted"/>
<dbReference type="EMBL" id="ML143447">
    <property type="protein sequence ID" value="TBU26324.1"/>
    <property type="molecule type" value="Genomic_DNA"/>
</dbReference>
<accession>A0A4Q9MFZ2</accession>
<protein>
    <submittedName>
        <fullName evidence="1">Uncharacterized protein</fullName>
    </submittedName>
</protein>